<evidence type="ECO:0000313" key="2">
    <source>
        <dbReference type="EMBL" id="TGL42623.1"/>
    </source>
</evidence>
<dbReference type="NCBIfam" id="NF040769">
    <property type="entry name" value="SelL_rel_redox"/>
    <property type="match status" value="1"/>
</dbReference>
<sequence>MKFLPKEVLEYPVKGRRLIGTVLGDNIPQKPSLLIYLRHLGCIFCRETVEDLRQISSRVSAFPPILFVHPDSVREGEEFFSRFWPEASAISDPDAGLYEYLKISEGNLIELAGPEVWVSAVRALTKGNFYGVQGRNILRMPGAFLVLKDRILWSHTYRHIGDEPDWTKLPGCTPIPSSVDDYDTGILPA</sequence>
<reference evidence="3 4" key="2">
    <citation type="journal article" date="2019" name="PLoS Negl. Trop. Dis.">
        <title>Revisiting the worldwide diversity of Leptospira species in the environment.</title>
        <authorList>
            <person name="Vincent A.T."/>
            <person name="Schiettekatte O."/>
            <person name="Bourhy P."/>
            <person name="Veyrier F.J."/>
            <person name="Picardeau M."/>
        </authorList>
    </citation>
    <scope>NUCLEOTIDE SEQUENCE [LARGE SCALE GENOMIC DNA]</scope>
    <source>
        <strain evidence="3">201702690</strain>
        <strain evidence="1 4">SSW18</strain>
    </source>
</reference>
<dbReference type="AlphaFoldDB" id="A0A5F1ZXA2"/>
<dbReference type="OrthoDB" id="337765at2"/>
<evidence type="ECO:0000313" key="4">
    <source>
        <dbReference type="Proteomes" id="UP000297946"/>
    </source>
</evidence>
<keyword evidence="3" id="KW-1185">Reference proteome</keyword>
<accession>A0A5F1ZXA2</accession>
<evidence type="ECO:0000313" key="1">
    <source>
        <dbReference type="EMBL" id="TGJ99985.1"/>
    </source>
</evidence>
<gene>
    <name evidence="1" type="ORF">EHO57_11840</name>
    <name evidence="2" type="ORF">EHQ53_03975</name>
</gene>
<proteinExistence type="predicted"/>
<reference evidence="2" key="1">
    <citation type="submission" date="2018-10" db="EMBL/GenBank/DDBJ databases">
        <authorList>
            <person name="Vincent A.T."/>
            <person name="Schiettekatte O."/>
            <person name="Bourhy P."/>
            <person name="Veyrier F.J."/>
            <person name="Picardeau M."/>
        </authorList>
    </citation>
    <scope>NUCLEOTIDE SEQUENCE</scope>
    <source>
        <strain evidence="2">201702690</strain>
    </source>
</reference>
<dbReference type="Pfam" id="PF13911">
    <property type="entry name" value="AhpC-TSA_2"/>
    <property type="match status" value="1"/>
</dbReference>
<dbReference type="Proteomes" id="UP000297946">
    <property type="component" value="Unassembled WGS sequence"/>
</dbReference>
<name>A0A5F1ZXA2_9LEPT</name>
<evidence type="ECO:0000313" key="3">
    <source>
        <dbReference type="Proteomes" id="UP000297273"/>
    </source>
</evidence>
<dbReference type="EMBL" id="RQER01000007">
    <property type="protein sequence ID" value="TGJ99985.1"/>
    <property type="molecule type" value="Genomic_DNA"/>
</dbReference>
<protein>
    <submittedName>
        <fullName evidence="1">AhpC/TSA family protein</fullName>
    </submittedName>
</protein>
<dbReference type="EMBL" id="RQGC01000002">
    <property type="protein sequence ID" value="TGL42623.1"/>
    <property type="molecule type" value="Genomic_DNA"/>
</dbReference>
<organism evidence="1 4">
    <name type="scientific">Leptospira langatensis</name>
    <dbReference type="NCBI Taxonomy" id="2484983"/>
    <lineage>
        <taxon>Bacteria</taxon>
        <taxon>Pseudomonadati</taxon>
        <taxon>Spirochaetota</taxon>
        <taxon>Spirochaetia</taxon>
        <taxon>Leptospirales</taxon>
        <taxon>Leptospiraceae</taxon>
        <taxon>Leptospira</taxon>
    </lineage>
</organism>
<dbReference type="RefSeq" id="WP_135643364.1">
    <property type="nucleotide sequence ID" value="NZ_RQER01000007.1"/>
</dbReference>
<dbReference type="InterPro" id="IPR032801">
    <property type="entry name" value="PXL2A/B/C"/>
</dbReference>
<dbReference type="Proteomes" id="UP000297273">
    <property type="component" value="Unassembled WGS sequence"/>
</dbReference>
<comment type="caution">
    <text evidence="1">The sequence shown here is derived from an EMBL/GenBank/DDBJ whole genome shotgun (WGS) entry which is preliminary data.</text>
</comment>